<keyword evidence="2" id="KW-0472">Membrane</keyword>
<keyword evidence="2" id="KW-1133">Transmembrane helix</keyword>
<sequence>MSKPATAHLKAALSKESGQPRNSIDDDIKTAEDKAMEQTFTKLEADLAVIKADLATIKSLYATKADLAQAIAELRSEISAKIDRMQGELHTLKTSGDTLKAEFDKFRTEFNQLRAEFNQLTTAFNQLTAEFTKWCMQIDLKFDLIRADTKAQILEAKNTIILWIVSTVLFAQLVPALLKQLGP</sequence>
<feature type="transmembrane region" description="Helical" evidence="2">
    <location>
        <begin position="160"/>
        <end position="178"/>
    </location>
</feature>
<evidence type="ECO:0000256" key="1">
    <source>
        <dbReference type="SAM" id="MobiDB-lite"/>
    </source>
</evidence>
<evidence type="ECO:0008006" key="5">
    <source>
        <dbReference type="Google" id="ProtNLM"/>
    </source>
</evidence>
<proteinExistence type="predicted"/>
<reference evidence="3" key="1">
    <citation type="submission" date="2019-12" db="EMBL/GenBank/DDBJ databases">
        <title>Novel species isolated from a subtropical stream in China.</title>
        <authorList>
            <person name="Lu H."/>
        </authorList>
    </citation>
    <scope>NUCLEOTIDE SEQUENCE [LARGE SCALE GENOMIC DNA]</scope>
    <source>
        <strain evidence="3">FT93W</strain>
    </source>
</reference>
<feature type="region of interest" description="Disordered" evidence="1">
    <location>
        <begin position="1"/>
        <end position="24"/>
    </location>
</feature>
<comment type="caution">
    <text evidence="3">The sequence shown here is derived from an EMBL/GenBank/DDBJ whole genome shotgun (WGS) entry which is preliminary data.</text>
</comment>
<dbReference type="EMBL" id="WWCL01000002">
    <property type="protein sequence ID" value="MYN45059.1"/>
    <property type="molecule type" value="Genomic_DNA"/>
</dbReference>
<dbReference type="AlphaFoldDB" id="A0A845HVK2"/>
<keyword evidence="4" id="KW-1185">Reference proteome</keyword>
<evidence type="ECO:0000256" key="2">
    <source>
        <dbReference type="SAM" id="Phobius"/>
    </source>
</evidence>
<evidence type="ECO:0000313" key="3">
    <source>
        <dbReference type="EMBL" id="MYN45059.1"/>
    </source>
</evidence>
<accession>A0A845HVK2</accession>
<dbReference type="RefSeq" id="WP_161034764.1">
    <property type="nucleotide sequence ID" value="NZ_WWCL01000002.1"/>
</dbReference>
<name>A0A845HVK2_9BURK</name>
<evidence type="ECO:0000313" key="4">
    <source>
        <dbReference type="Proteomes" id="UP000444316"/>
    </source>
</evidence>
<dbReference type="Proteomes" id="UP000444316">
    <property type="component" value="Unassembled WGS sequence"/>
</dbReference>
<organism evidence="3 4">
    <name type="scientific">Duganella fentianensis</name>
    <dbReference type="NCBI Taxonomy" id="2692177"/>
    <lineage>
        <taxon>Bacteria</taxon>
        <taxon>Pseudomonadati</taxon>
        <taxon>Pseudomonadota</taxon>
        <taxon>Betaproteobacteria</taxon>
        <taxon>Burkholderiales</taxon>
        <taxon>Oxalobacteraceae</taxon>
        <taxon>Telluria group</taxon>
        <taxon>Duganella</taxon>
    </lineage>
</organism>
<dbReference type="Gene3D" id="6.10.250.370">
    <property type="match status" value="1"/>
</dbReference>
<keyword evidence="2" id="KW-0812">Transmembrane</keyword>
<protein>
    <recommendedName>
        <fullName evidence="5">DUF1640 domain-containing protein</fullName>
    </recommendedName>
</protein>
<gene>
    <name evidence="3" type="ORF">GTP23_08265</name>
</gene>